<evidence type="ECO:0000313" key="4">
    <source>
        <dbReference type="Proteomes" id="UP000823842"/>
    </source>
</evidence>
<gene>
    <name evidence="3" type="ORF">IAA06_07350</name>
</gene>
<dbReference type="InterPro" id="IPR053139">
    <property type="entry name" value="Surface_bspA-like"/>
</dbReference>
<dbReference type="AlphaFoldDB" id="A0A9D2LS38"/>
<dbReference type="Gene3D" id="3.80.10.10">
    <property type="entry name" value="Ribonuclease Inhibitor"/>
    <property type="match status" value="5"/>
</dbReference>
<name>A0A9D2LS38_9FIRM</name>
<feature type="compositionally biased region" description="Acidic residues" evidence="1">
    <location>
        <begin position="37"/>
        <end position="46"/>
    </location>
</feature>
<dbReference type="PANTHER" id="PTHR45661:SF3">
    <property type="entry name" value="IG-LIKE DOMAIN-CONTAINING PROTEIN"/>
    <property type="match status" value="1"/>
</dbReference>
<evidence type="ECO:0000313" key="3">
    <source>
        <dbReference type="EMBL" id="HJB28596.1"/>
    </source>
</evidence>
<dbReference type="Pfam" id="PF13306">
    <property type="entry name" value="LRR_5"/>
    <property type="match status" value="3"/>
</dbReference>
<protein>
    <submittedName>
        <fullName evidence="3">Leucine-rich repeat domain-containing protein</fullName>
    </submittedName>
</protein>
<dbReference type="InterPro" id="IPR032675">
    <property type="entry name" value="LRR_dom_sf"/>
</dbReference>
<dbReference type="SUPFAM" id="SSF52058">
    <property type="entry name" value="L domain-like"/>
    <property type="match status" value="2"/>
</dbReference>
<reference evidence="3" key="1">
    <citation type="journal article" date="2021" name="PeerJ">
        <title>Extensive microbial diversity within the chicken gut microbiome revealed by metagenomics and culture.</title>
        <authorList>
            <person name="Gilroy R."/>
            <person name="Ravi A."/>
            <person name="Getino M."/>
            <person name="Pursley I."/>
            <person name="Horton D.L."/>
            <person name="Alikhan N.F."/>
            <person name="Baker D."/>
            <person name="Gharbi K."/>
            <person name="Hall N."/>
            <person name="Watson M."/>
            <person name="Adriaenssens E.M."/>
            <person name="Foster-Nyarko E."/>
            <person name="Jarju S."/>
            <person name="Secka A."/>
            <person name="Antonio M."/>
            <person name="Oren A."/>
            <person name="Chaudhuri R.R."/>
            <person name="La Ragione R."/>
            <person name="Hildebrand F."/>
            <person name="Pallen M.J."/>
        </authorList>
    </citation>
    <scope>NUCLEOTIDE SEQUENCE</scope>
    <source>
        <strain evidence="3">ChiSjej1B19-5720</strain>
    </source>
</reference>
<feature type="signal peptide" evidence="2">
    <location>
        <begin position="1"/>
        <end position="26"/>
    </location>
</feature>
<feature type="chain" id="PRO_5038952734" evidence="2">
    <location>
        <begin position="27"/>
        <end position="1017"/>
    </location>
</feature>
<dbReference type="PANTHER" id="PTHR45661">
    <property type="entry name" value="SURFACE ANTIGEN"/>
    <property type="match status" value="1"/>
</dbReference>
<keyword evidence="2" id="KW-0732">Signal</keyword>
<organism evidence="3 4">
    <name type="scientific">Candidatus Blautia faecavium</name>
    <dbReference type="NCBI Taxonomy" id="2838487"/>
    <lineage>
        <taxon>Bacteria</taxon>
        <taxon>Bacillati</taxon>
        <taxon>Bacillota</taxon>
        <taxon>Clostridia</taxon>
        <taxon>Lachnospirales</taxon>
        <taxon>Lachnospiraceae</taxon>
        <taxon>Blautia</taxon>
    </lineage>
</organism>
<dbReference type="InterPro" id="IPR026906">
    <property type="entry name" value="LRR_5"/>
</dbReference>
<reference evidence="3" key="2">
    <citation type="submission" date="2021-04" db="EMBL/GenBank/DDBJ databases">
        <authorList>
            <person name="Gilroy R."/>
        </authorList>
    </citation>
    <scope>NUCLEOTIDE SEQUENCE</scope>
    <source>
        <strain evidence="3">ChiSjej1B19-5720</strain>
    </source>
</reference>
<feature type="region of interest" description="Disordered" evidence="1">
    <location>
        <begin position="35"/>
        <end position="71"/>
    </location>
</feature>
<dbReference type="Proteomes" id="UP000823842">
    <property type="component" value="Unassembled WGS sequence"/>
</dbReference>
<sequence length="1017" mass="110527">MQRKRIAAVLLAGTLAFPAPYTNIMAADLSDGREEAFADEGEVEEAGDAKAEEELFSSGDSEDAAQVQADGEEKEVFDTISDGTIETQVTIENVTYLYHEETDSYSVSVVQDASDSTVTILDEISGKKVTEIESGAMKECTALESVFIPASVTAIGEDLFPENAGAVIYGEEGSYAQEYALANGIPFAVNDAAAEDTDHMVIDGINYTYQEDTDSYAVSGYEEGIPSEAAVLSEVNGKAVTAVADGAFAECAALTKISIPGTVKSIGESAFARCTGLQEVTLETGVESLGDYVFYRCTGLKTVILPESVTSIGTYGFSFCSSLENLELPAGIEKIEANTFWDARYQGTFVVPEGVTSIEHNAFSSFGADGISLPSTLKTIDQQAFFGTYLEEITVPDSVTEIGARAFAYSNLQKVILGSGVRSIRSYTFSRCSKLTEVVLSDGVVEIGKYAFRNTGLIRINIPESVIRMHKLAFSGSSRVTLYVQAGSYGYRYARQRGIPYSADSMFEAVVQQDGLEFQYMSETDSYVLASAGEQAAGNVVIPERINGKKVTAILARAFQANKQITSVEIPDTVTSIGEYAFESCSLTSVKLPANITEIAAGVFENSQLTFVSIPDQVTSIGEEAFYNCPLETVDFSDSVQELGIRAFAVCSNLREIDLPDGIREIPEGCFQHCDLLERAGLPEGLEIIGKEAFQGTALAEVEFPETLTSIEEEAFAYCGEIKEVTIPGSVKYVGYRIFAGCRALERAILEDGVEDLSTAFADCSNLKEIYIPDSVYSISLYPLGEGITIYGNTGSKAYLYCQEKGIAFVSLGTAVLEQPVIICEIEQGNNIHVALEARCDNADFYDYVISESEDFPESGEALYQMNKSWNKERDWKNLDRGVYYLFVRSGRTLESGETEYSPWTMEKMTVSVQAPDAPVIRSVKVSGSTMTVTMDKVSGAVGYGVVLADHDALDSVQGLVEPVQLFYTSKNNRSTVYTFKNLRSYSYALFVRTYTKDANGVNVYSPWTQYKGNVSV</sequence>
<comment type="caution">
    <text evidence="3">The sequence shown here is derived from an EMBL/GenBank/DDBJ whole genome shotgun (WGS) entry which is preliminary data.</text>
</comment>
<dbReference type="EMBL" id="DWYZ01000142">
    <property type="protein sequence ID" value="HJB28596.1"/>
    <property type="molecule type" value="Genomic_DNA"/>
</dbReference>
<evidence type="ECO:0000256" key="1">
    <source>
        <dbReference type="SAM" id="MobiDB-lite"/>
    </source>
</evidence>
<proteinExistence type="predicted"/>
<accession>A0A9D2LS38</accession>
<evidence type="ECO:0000256" key="2">
    <source>
        <dbReference type="SAM" id="SignalP"/>
    </source>
</evidence>